<evidence type="ECO:0000313" key="2">
    <source>
        <dbReference type="EMBL" id="RVW80826.1"/>
    </source>
</evidence>
<feature type="compositionally biased region" description="Basic and acidic residues" evidence="1">
    <location>
        <begin position="242"/>
        <end position="255"/>
    </location>
</feature>
<evidence type="ECO:0000313" key="3">
    <source>
        <dbReference type="Proteomes" id="UP000288805"/>
    </source>
</evidence>
<protein>
    <recommendedName>
        <fullName evidence="4">DUF4283 domain-containing protein</fullName>
    </recommendedName>
</protein>
<evidence type="ECO:0008006" key="4">
    <source>
        <dbReference type="Google" id="ProtNLM"/>
    </source>
</evidence>
<name>A0A438H8F2_VITVI</name>
<proteinExistence type="predicted"/>
<dbReference type="EMBL" id="QGNW01000260">
    <property type="protein sequence ID" value="RVW80826.1"/>
    <property type="molecule type" value="Genomic_DNA"/>
</dbReference>
<accession>A0A438H8F2</accession>
<comment type="caution">
    <text evidence="2">The sequence shown here is derived from an EMBL/GenBank/DDBJ whole genome shotgun (WGS) entry which is preliminary data.</text>
</comment>
<reference evidence="2 3" key="1">
    <citation type="journal article" date="2018" name="PLoS Genet.">
        <title>Population sequencing reveals clonal diversity and ancestral inbreeding in the grapevine cultivar Chardonnay.</title>
        <authorList>
            <person name="Roach M.J."/>
            <person name="Johnson D.L."/>
            <person name="Bohlmann J."/>
            <person name="van Vuuren H.J."/>
            <person name="Jones S.J."/>
            <person name="Pretorius I.S."/>
            <person name="Schmidt S.A."/>
            <person name="Borneman A.R."/>
        </authorList>
    </citation>
    <scope>NUCLEOTIDE SEQUENCE [LARGE SCALE GENOMIC DNA]</scope>
    <source>
        <strain evidence="3">cv. Chardonnay</strain>
        <tissue evidence="2">Leaf</tissue>
    </source>
</reference>
<feature type="region of interest" description="Disordered" evidence="1">
    <location>
        <begin position="234"/>
        <end position="255"/>
    </location>
</feature>
<dbReference type="Proteomes" id="UP000288805">
    <property type="component" value="Unassembled WGS sequence"/>
</dbReference>
<dbReference type="AlphaFoldDB" id="A0A438H8F2"/>
<gene>
    <name evidence="2" type="ORF">CK203_047812</name>
</gene>
<organism evidence="2 3">
    <name type="scientific">Vitis vinifera</name>
    <name type="common">Grape</name>
    <dbReference type="NCBI Taxonomy" id="29760"/>
    <lineage>
        <taxon>Eukaryota</taxon>
        <taxon>Viridiplantae</taxon>
        <taxon>Streptophyta</taxon>
        <taxon>Embryophyta</taxon>
        <taxon>Tracheophyta</taxon>
        <taxon>Spermatophyta</taxon>
        <taxon>Magnoliopsida</taxon>
        <taxon>eudicotyledons</taxon>
        <taxon>Gunneridae</taxon>
        <taxon>Pentapetalae</taxon>
        <taxon>rosids</taxon>
        <taxon>Vitales</taxon>
        <taxon>Vitaceae</taxon>
        <taxon>Viteae</taxon>
        <taxon>Vitis</taxon>
    </lineage>
</organism>
<evidence type="ECO:0000256" key="1">
    <source>
        <dbReference type="SAM" id="MobiDB-lite"/>
    </source>
</evidence>
<sequence>MGVKVVREDVIADDFMEDVALGSINGGRSLERSCGPGEEEAVLWWIPNLSRFWLRSWEEKTCCRESNNRGWAIGWEEGNKKYKLERRLNEAGDSSSAQCATLNKKVLSGSQRTRGLETREKGGSKVQWREKGVELKSYVDAVKISPRRVGQSVWLEVGEREVRERIDQLRQCLVGRDFLLFEFESSREAERVLARGVRNIKENVIVLNRWNPEVGCLCKDSSAKEVWVVSAGSLSGEGGSRGGEEDGGSQREKVEQWRVQQGRLDVSSNGVVPPSPPVVISDAGTAVEGRVGSADGRVKGDKQSAWEVPSASRPRAQAISLARGAIGDVDPFVGMSRAPKPLEVSEVVRGEMTDEALRVKASRTKRRREQNIKKEILGSTKFDRGLLVGRSVLGQESLGVSRHGGGTLLNFVPFQNCEDGFLWTFTGVYGPTLKHFPESIVKKAESLDHEKISEVGSFSNFGGVGESLQWGIPVFSSKTGGLIHFPILLDGGGVRRGPTPFQFENMWLKRTGLRIC</sequence>